<comment type="subunit">
    <text evidence="10">Homodimer.</text>
</comment>
<feature type="domain" description="Pyruvate carboxyltransferase" evidence="11">
    <location>
        <begin position="34"/>
        <end position="307"/>
    </location>
</feature>
<dbReference type="PROSITE" id="PS50991">
    <property type="entry name" value="PYR_CT"/>
    <property type="match status" value="1"/>
</dbReference>
<dbReference type="EMBL" id="CP066167">
    <property type="protein sequence ID" value="QQD19313.1"/>
    <property type="molecule type" value="Genomic_DNA"/>
</dbReference>
<evidence type="ECO:0000256" key="2">
    <source>
        <dbReference type="ARBA" id="ARBA00004689"/>
    </source>
</evidence>
<feature type="binding site" evidence="10">
    <location>
        <position position="248"/>
    </location>
    <ligand>
        <name>Mg(2+)</name>
        <dbReference type="ChEBI" id="CHEBI:18420"/>
    </ligand>
</feature>
<keyword evidence="7 10" id="KW-0808">Transferase</keyword>
<dbReference type="NCBIfam" id="TIGR00970">
    <property type="entry name" value="leuA_yeast"/>
    <property type="match status" value="1"/>
</dbReference>
<evidence type="ECO:0000256" key="1">
    <source>
        <dbReference type="ARBA" id="ARBA00000064"/>
    </source>
</evidence>
<evidence type="ECO:0000256" key="5">
    <source>
        <dbReference type="ARBA" id="ARBA00022430"/>
    </source>
</evidence>
<dbReference type="Pfam" id="PF08502">
    <property type="entry name" value="LeuA_dimer"/>
    <property type="match status" value="1"/>
</dbReference>
<dbReference type="PROSITE" id="PS00816">
    <property type="entry name" value="AIPM_HOMOCIT_SYNTH_2"/>
    <property type="match status" value="1"/>
</dbReference>
<dbReference type="InterPro" id="IPR039371">
    <property type="entry name" value="LeuA_N_DRE-TIM"/>
</dbReference>
<dbReference type="InterPro" id="IPR013709">
    <property type="entry name" value="2-isopropylmalate_synth_dimer"/>
</dbReference>
<keyword evidence="6 10" id="KW-0028">Amino-acid biosynthesis</keyword>
<dbReference type="Gene3D" id="3.20.20.70">
    <property type="entry name" value="Aldolase class I"/>
    <property type="match status" value="1"/>
</dbReference>
<organism evidence="12 13">
    <name type="scientific">Spongiibacter nanhainus</name>
    <dbReference type="NCBI Taxonomy" id="2794344"/>
    <lineage>
        <taxon>Bacteria</taxon>
        <taxon>Pseudomonadati</taxon>
        <taxon>Pseudomonadota</taxon>
        <taxon>Gammaproteobacteria</taxon>
        <taxon>Cellvibrionales</taxon>
        <taxon>Spongiibacteraceae</taxon>
        <taxon>Spongiibacter</taxon>
    </lineage>
</organism>
<name>A0A7T4URJ6_9GAMM</name>
<dbReference type="UniPathway" id="UPA00048">
    <property type="reaction ID" value="UER00070"/>
</dbReference>
<keyword evidence="5 10" id="KW-0432">Leucine biosynthesis</keyword>
<dbReference type="SUPFAM" id="SSF51569">
    <property type="entry name" value="Aldolase"/>
    <property type="match status" value="1"/>
</dbReference>
<dbReference type="SMART" id="SM00917">
    <property type="entry name" value="LeuA_dimer"/>
    <property type="match status" value="1"/>
</dbReference>
<comment type="function">
    <text evidence="10">Catalyzes the condensation of the acetyl group of acetyl-CoA with 3-methyl-2-oxobutanoate (2-ketoisovalerate) to form 3-carboxy-3-hydroxy-4-methylpentanoate (2-isopropylmalate).</text>
</comment>
<keyword evidence="8 10" id="KW-0479">Metal-binding</keyword>
<reference evidence="12 13" key="1">
    <citation type="submission" date="2020-12" db="EMBL/GenBank/DDBJ databases">
        <authorList>
            <person name="Shan Y."/>
        </authorList>
    </citation>
    <scope>NUCLEOTIDE SEQUENCE [LARGE SCALE GENOMIC DNA]</scope>
    <source>
        <strain evidence="13">csc3.9</strain>
    </source>
</reference>
<gene>
    <name evidence="10 12" type="primary">leuA</name>
    <name evidence="12" type="ORF">I6N98_05520</name>
</gene>
<proteinExistence type="inferred from homology"/>
<keyword evidence="12" id="KW-0012">Acyltransferase</keyword>
<feature type="region of interest" description="Regulatory domain" evidence="10">
    <location>
        <begin position="439"/>
        <end position="566"/>
    </location>
</feature>
<feature type="binding site" evidence="10">
    <location>
        <position position="282"/>
    </location>
    <ligand>
        <name>Mg(2+)</name>
        <dbReference type="ChEBI" id="CHEBI:18420"/>
    </ligand>
</feature>
<comment type="similarity">
    <text evidence="3 10">Belongs to the alpha-IPM synthase/homocitrate synthase family. LeuA type 2 subfamily.</text>
</comment>
<dbReference type="PROSITE" id="PS00815">
    <property type="entry name" value="AIPM_HOMOCIT_SYNTH_1"/>
    <property type="match status" value="1"/>
</dbReference>
<dbReference type="KEGG" id="snan:I6N98_05520"/>
<dbReference type="PANTHER" id="PTHR46911:SF1">
    <property type="entry name" value="2-ISOPROPYLMALATE SYNTHASE"/>
    <property type="match status" value="1"/>
</dbReference>
<feature type="binding site" evidence="10">
    <location>
        <position position="246"/>
    </location>
    <ligand>
        <name>Mg(2+)</name>
        <dbReference type="ChEBI" id="CHEBI:18420"/>
    </ligand>
</feature>
<evidence type="ECO:0000313" key="12">
    <source>
        <dbReference type="EMBL" id="QQD19313.1"/>
    </source>
</evidence>
<dbReference type="NCBIfam" id="NF002991">
    <property type="entry name" value="PRK03739.1"/>
    <property type="match status" value="1"/>
</dbReference>
<evidence type="ECO:0000256" key="6">
    <source>
        <dbReference type="ARBA" id="ARBA00022605"/>
    </source>
</evidence>
<keyword evidence="9 10" id="KW-0100">Branched-chain amino acid biosynthesis</keyword>
<dbReference type="InterPro" id="IPR013785">
    <property type="entry name" value="Aldolase_TIM"/>
</dbReference>
<dbReference type="CDD" id="cd07942">
    <property type="entry name" value="DRE_TIM_LeuA"/>
    <property type="match status" value="1"/>
</dbReference>
<dbReference type="Pfam" id="PF00682">
    <property type="entry name" value="HMGL-like"/>
    <property type="match status" value="1"/>
</dbReference>
<dbReference type="InterPro" id="IPR036230">
    <property type="entry name" value="LeuA_allosteric_dom_sf"/>
</dbReference>
<dbReference type="RefSeq" id="WP_198570798.1">
    <property type="nucleotide sequence ID" value="NZ_CP066167.1"/>
</dbReference>
<feature type="binding site" evidence="10">
    <location>
        <position position="43"/>
    </location>
    <ligand>
        <name>Mg(2+)</name>
        <dbReference type="ChEBI" id="CHEBI:18420"/>
    </ligand>
</feature>
<dbReference type="PANTHER" id="PTHR46911">
    <property type="match status" value="1"/>
</dbReference>
<sequence length="566" mass="62487">MSFAKGFNHRKYKATPTVALSDRQWPNNTIDSAPKWCSVDLRDGNQALVEPMTVEQKLRMWDLLVKLGFKEIEVGFPSASQPDFDFVRALIDGNRIPDDVTVQILVQAREELIARSYEALEGAKRAIIHVYNSTSPVQRERVFGMDKAGIKDIGVQGARWVREYAEKYPNTQWSFQYSPESFSSTEVEYATEVCDAVIEEWRSTGNPIIINLPATVECASPNVFADQVEWFCRNVKHREDIVVSLHTHNDRGCAVAAAELGVMAGADRIEGTLLGNGERTGNMDIVTMAMNLYSQGVDPMLDLSGMDEIIAVAEYCTKIPLHPRHPYAGDLVFTAFSGSHQDAIRKCLSKQGDDEHWQVAYLPIDPADLGRSYEAVIRINSQSGKGGVTWVLENDYGLNLPRWMQIDASRKVQAQAEAISGEVSPQQIWELFESSYLKPVDGCAMQDFAISQNNAENDGQDMLKLHFNYGGKKIQLTGQGNGAISALVNGWQDHYGDNVEILDYSEHALNAGTSSQAIAYVLLSVNNTRYVGVAAHRDVVSASLQAVINAAAQSQSEAAGAQRKAS</sequence>
<keyword evidence="10" id="KW-0460">Magnesium</keyword>
<dbReference type="InterPro" id="IPR005668">
    <property type="entry name" value="IPM_Synthase"/>
</dbReference>
<dbReference type="GO" id="GO:0009098">
    <property type="term" value="P:L-leucine biosynthetic process"/>
    <property type="evidence" value="ECO:0007669"/>
    <property type="project" value="UniProtKB-UniRule"/>
</dbReference>
<comment type="subcellular location">
    <subcellularLocation>
        <location evidence="10">Cytoplasm</location>
    </subcellularLocation>
</comment>
<dbReference type="EC" id="2.3.3.13" evidence="4 10"/>
<evidence type="ECO:0000256" key="4">
    <source>
        <dbReference type="ARBA" id="ARBA00012973"/>
    </source>
</evidence>
<evidence type="ECO:0000256" key="8">
    <source>
        <dbReference type="ARBA" id="ARBA00022723"/>
    </source>
</evidence>
<evidence type="ECO:0000256" key="3">
    <source>
        <dbReference type="ARBA" id="ARBA00009767"/>
    </source>
</evidence>
<dbReference type="Proteomes" id="UP000596063">
    <property type="component" value="Chromosome"/>
</dbReference>
<keyword evidence="10" id="KW-0963">Cytoplasm</keyword>
<dbReference type="HAMAP" id="MF_00572">
    <property type="entry name" value="LeuA_type2"/>
    <property type="match status" value="1"/>
</dbReference>
<dbReference type="GO" id="GO:0000287">
    <property type="term" value="F:magnesium ion binding"/>
    <property type="evidence" value="ECO:0007669"/>
    <property type="project" value="UniProtKB-UniRule"/>
</dbReference>
<dbReference type="SUPFAM" id="SSF110921">
    <property type="entry name" value="2-isopropylmalate synthase LeuA, allosteric (dimerisation) domain"/>
    <property type="match status" value="1"/>
</dbReference>
<dbReference type="GO" id="GO:0003852">
    <property type="term" value="F:2-isopropylmalate synthase activity"/>
    <property type="evidence" value="ECO:0007669"/>
    <property type="project" value="UniProtKB-UniRule"/>
</dbReference>
<dbReference type="Pfam" id="PF22615">
    <property type="entry name" value="IPMS_D2"/>
    <property type="match status" value="1"/>
</dbReference>
<evidence type="ECO:0000313" key="13">
    <source>
        <dbReference type="Proteomes" id="UP000596063"/>
    </source>
</evidence>
<comment type="cofactor">
    <cofactor evidence="10">
        <name>Mg(2+)</name>
        <dbReference type="ChEBI" id="CHEBI:18420"/>
    </cofactor>
</comment>
<comment type="catalytic activity">
    <reaction evidence="1 10">
        <text>3-methyl-2-oxobutanoate + acetyl-CoA + H2O = (2S)-2-isopropylmalate + CoA + H(+)</text>
        <dbReference type="Rhea" id="RHEA:21524"/>
        <dbReference type="ChEBI" id="CHEBI:1178"/>
        <dbReference type="ChEBI" id="CHEBI:11851"/>
        <dbReference type="ChEBI" id="CHEBI:15377"/>
        <dbReference type="ChEBI" id="CHEBI:15378"/>
        <dbReference type="ChEBI" id="CHEBI:57287"/>
        <dbReference type="ChEBI" id="CHEBI:57288"/>
        <dbReference type="EC" id="2.3.3.13"/>
    </reaction>
</comment>
<dbReference type="AlphaFoldDB" id="A0A7T4URJ6"/>
<evidence type="ECO:0000259" key="11">
    <source>
        <dbReference type="PROSITE" id="PS50991"/>
    </source>
</evidence>
<dbReference type="InterPro" id="IPR000891">
    <property type="entry name" value="PYR_CT"/>
</dbReference>
<dbReference type="GO" id="GO:0003985">
    <property type="term" value="F:acetyl-CoA C-acetyltransferase activity"/>
    <property type="evidence" value="ECO:0007669"/>
    <property type="project" value="UniProtKB-UniRule"/>
</dbReference>
<accession>A0A7T4URJ6</accession>
<dbReference type="GO" id="GO:0005737">
    <property type="term" value="C:cytoplasm"/>
    <property type="evidence" value="ECO:0007669"/>
    <property type="project" value="UniProtKB-SubCell"/>
</dbReference>
<protein>
    <recommendedName>
        <fullName evidence="4 10">2-isopropylmalate synthase</fullName>
        <ecNumber evidence="4 10">2.3.3.13</ecNumber>
    </recommendedName>
    <alternativeName>
        <fullName evidence="10">Alpha-IPM synthase</fullName>
    </alternativeName>
    <alternativeName>
        <fullName evidence="10">Alpha-isopropylmalate synthase</fullName>
    </alternativeName>
</protein>
<dbReference type="InterPro" id="IPR054692">
    <property type="entry name" value="LeuA-like_post-cat"/>
</dbReference>
<dbReference type="InterPro" id="IPR002034">
    <property type="entry name" value="AIPM/Hcit_synth_CS"/>
</dbReference>
<keyword evidence="13" id="KW-1185">Reference proteome</keyword>
<comment type="pathway">
    <text evidence="2 10">Amino-acid biosynthesis; L-leucine biosynthesis; L-leucine from 3-methyl-2-oxobutanoate: step 1/4.</text>
</comment>
<evidence type="ECO:0000256" key="7">
    <source>
        <dbReference type="ARBA" id="ARBA00022679"/>
    </source>
</evidence>
<dbReference type="Gene3D" id="3.30.160.270">
    <property type="match status" value="1"/>
</dbReference>
<evidence type="ECO:0000256" key="9">
    <source>
        <dbReference type="ARBA" id="ARBA00023304"/>
    </source>
</evidence>
<dbReference type="SUPFAM" id="SSF89000">
    <property type="entry name" value="post-HMGL domain-like"/>
    <property type="match status" value="1"/>
</dbReference>
<evidence type="ECO:0000256" key="10">
    <source>
        <dbReference type="HAMAP-Rule" id="MF_00572"/>
    </source>
</evidence>